<reference evidence="3 4" key="1">
    <citation type="submission" date="2019-08" db="EMBL/GenBank/DDBJ databases">
        <title>Draft genome sequence of Ulvibacter marinus type strain NBRC 109484.</title>
        <authorList>
            <person name="Kawano K."/>
            <person name="Ushijima N."/>
            <person name="Kihara M."/>
            <person name="Itoh H."/>
        </authorList>
    </citation>
    <scope>NUCLEOTIDE SEQUENCE [LARGE SCALE GENOMIC DNA]</scope>
    <source>
        <strain evidence="3 4">NBRC 109484</strain>
    </source>
</reference>
<dbReference type="PROSITE" id="PS51257">
    <property type="entry name" value="PROKAR_LIPOPROTEIN"/>
    <property type="match status" value="1"/>
</dbReference>
<name>A0A5J4J4T9_9FLAO</name>
<sequence>MRTLLLLAFTTILLSCTANKEAINTNKDGYIAEGYDVTEYFNGNAIKGKTLYTAGHNGAWYKFASEDNRSKFEANPDMYEPQYGGYCAYAVGANGSKVEINPESFLVDNDKLFLFYDNALADTKQKWLNENPEELKRKANENWPKIKEPANAVAKAKREKERELRIAARKAKKAKRKRKK</sequence>
<keyword evidence="2" id="KW-0732">Signal</keyword>
<evidence type="ECO:0000313" key="3">
    <source>
        <dbReference type="EMBL" id="GER60900.1"/>
    </source>
</evidence>
<evidence type="ECO:0000256" key="2">
    <source>
        <dbReference type="SAM" id="SignalP"/>
    </source>
</evidence>
<feature type="chain" id="PRO_5023879347" evidence="2">
    <location>
        <begin position="21"/>
        <end position="180"/>
    </location>
</feature>
<dbReference type="EMBL" id="BKCG01000012">
    <property type="protein sequence ID" value="GER60900.1"/>
    <property type="molecule type" value="Genomic_DNA"/>
</dbReference>
<accession>A0A5J4J4T9</accession>
<comment type="caution">
    <text evidence="3">The sequence shown here is derived from an EMBL/GenBank/DDBJ whole genome shotgun (WGS) entry which is preliminary data.</text>
</comment>
<feature type="compositionally biased region" description="Basic and acidic residues" evidence="1">
    <location>
        <begin position="138"/>
        <end position="148"/>
    </location>
</feature>
<dbReference type="NCBIfam" id="NF041384">
    <property type="entry name" value="YHS_seleno_dom"/>
    <property type="match status" value="1"/>
</dbReference>
<evidence type="ECO:0000313" key="4">
    <source>
        <dbReference type="Proteomes" id="UP000326509"/>
    </source>
</evidence>
<gene>
    <name evidence="3" type="ORF">ULMA_30080</name>
</gene>
<proteinExistence type="predicted"/>
<dbReference type="AlphaFoldDB" id="A0A5J4J4T9"/>
<protein>
    <submittedName>
        <fullName evidence="3">Uncharacterized protein</fullName>
    </submittedName>
</protein>
<keyword evidence="4" id="KW-1185">Reference proteome</keyword>
<dbReference type="RefSeq" id="WP_151675328.1">
    <property type="nucleotide sequence ID" value="NZ_BKCG01000012.1"/>
</dbReference>
<dbReference type="OrthoDB" id="344729at2"/>
<organism evidence="3 4">
    <name type="scientific">Patiriisocius marinus</name>
    <dbReference type="NCBI Taxonomy" id="1397112"/>
    <lineage>
        <taxon>Bacteria</taxon>
        <taxon>Pseudomonadati</taxon>
        <taxon>Bacteroidota</taxon>
        <taxon>Flavobacteriia</taxon>
        <taxon>Flavobacteriales</taxon>
        <taxon>Flavobacteriaceae</taxon>
        <taxon>Patiriisocius</taxon>
    </lineage>
</organism>
<feature type="region of interest" description="Disordered" evidence="1">
    <location>
        <begin position="138"/>
        <end position="161"/>
    </location>
</feature>
<dbReference type="Proteomes" id="UP000326509">
    <property type="component" value="Unassembled WGS sequence"/>
</dbReference>
<feature type="signal peptide" evidence="2">
    <location>
        <begin position="1"/>
        <end position="20"/>
    </location>
</feature>
<evidence type="ECO:0000256" key="1">
    <source>
        <dbReference type="SAM" id="MobiDB-lite"/>
    </source>
</evidence>